<evidence type="ECO:0000313" key="3">
    <source>
        <dbReference type="EnsemblMetazoa" id="CapteP21911"/>
    </source>
</evidence>
<dbReference type="Proteomes" id="UP000014760">
    <property type="component" value="Unassembled WGS sequence"/>
</dbReference>
<evidence type="ECO:0000313" key="4">
    <source>
        <dbReference type="Proteomes" id="UP000014760"/>
    </source>
</evidence>
<dbReference type="OMA" id="FPPLEYI"/>
<dbReference type="InterPro" id="IPR029058">
    <property type="entry name" value="AB_hydrolase_fold"/>
</dbReference>
<dbReference type="STRING" id="283909.R7TYI3"/>
<dbReference type="InterPro" id="IPR002925">
    <property type="entry name" value="Dienelactn_hydro"/>
</dbReference>
<gene>
    <name evidence="2" type="ORF">CAPTEDRAFT_21911</name>
</gene>
<dbReference type="OrthoDB" id="17560at2759"/>
<dbReference type="HOGENOM" id="CLU_054590_7_2_1"/>
<dbReference type="PANTHER" id="PTHR46623">
    <property type="entry name" value="CARBOXYMETHYLENEBUTENOLIDASE-RELATED"/>
    <property type="match status" value="1"/>
</dbReference>
<dbReference type="EMBL" id="KB308810">
    <property type="protein sequence ID" value="ELT96486.1"/>
    <property type="molecule type" value="Genomic_DNA"/>
</dbReference>
<dbReference type="GO" id="GO:0016787">
    <property type="term" value="F:hydrolase activity"/>
    <property type="evidence" value="ECO:0007669"/>
    <property type="project" value="InterPro"/>
</dbReference>
<dbReference type="SUPFAM" id="SSF53474">
    <property type="entry name" value="alpha/beta-Hydrolases"/>
    <property type="match status" value="1"/>
</dbReference>
<evidence type="ECO:0000259" key="1">
    <source>
        <dbReference type="Pfam" id="PF01738"/>
    </source>
</evidence>
<reference evidence="4" key="1">
    <citation type="submission" date="2012-12" db="EMBL/GenBank/DDBJ databases">
        <authorList>
            <person name="Hellsten U."/>
            <person name="Grimwood J."/>
            <person name="Chapman J.A."/>
            <person name="Shapiro H."/>
            <person name="Aerts A."/>
            <person name="Otillar R.P."/>
            <person name="Terry A.Y."/>
            <person name="Boore J.L."/>
            <person name="Simakov O."/>
            <person name="Marletaz F."/>
            <person name="Cho S.-J."/>
            <person name="Edsinger-Gonzales E."/>
            <person name="Havlak P."/>
            <person name="Kuo D.-H."/>
            <person name="Larsson T."/>
            <person name="Lv J."/>
            <person name="Arendt D."/>
            <person name="Savage R."/>
            <person name="Osoegawa K."/>
            <person name="de Jong P."/>
            <person name="Lindberg D.R."/>
            <person name="Seaver E.C."/>
            <person name="Weisblat D.A."/>
            <person name="Putnam N.H."/>
            <person name="Grigoriev I.V."/>
            <person name="Rokhsar D.S."/>
        </authorList>
    </citation>
    <scope>NUCLEOTIDE SEQUENCE</scope>
    <source>
        <strain evidence="4">I ESC-2004</strain>
    </source>
</reference>
<dbReference type="Gene3D" id="3.40.50.1820">
    <property type="entry name" value="alpha/beta hydrolase"/>
    <property type="match status" value="1"/>
</dbReference>
<proteinExistence type="predicted"/>
<dbReference type="InterPro" id="IPR051049">
    <property type="entry name" value="Dienelactone_hydrolase-like"/>
</dbReference>
<organism evidence="2">
    <name type="scientific">Capitella teleta</name>
    <name type="common">Polychaete worm</name>
    <dbReference type="NCBI Taxonomy" id="283909"/>
    <lineage>
        <taxon>Eukaryota</taxon>
        <taxon>Metazoa</taxon>
        <taxon>Spiralia</taxon>
        <taxon>Lophotrochozoa</taxon>
        <taxon>Annelida</taxon>
        <taxon>Polychaeta</taxon>
        <taxon>Sedentaria</taxon>
        <taxon>Scolecida</taxon>
        <taxon>Capitellidae</taxon>
        <taxon>Capitella</taxon>
    </lineage>
</organism>
<dbReference type="AlphaFoldDB" id="R7TYI3"/>
<sequence length="226" mass="24562">MKSVVFPSDHPDGLCRGVIIRGQVDFKGGLILLHAWWGLNEEIVQHADEVSRDSGFTVLVPDLYRGRIAKDRETAGHYMADLDWEGAVCDVRAAVKCLHSNGCVKVGVAGFCMGGALCWLAAAKIPEVKAAAPFYGIPKAHLADLATISVPVQGHFGEKDNVVGLSSPRDYLPLKEKLDDAGVNFELCVYGGAGHGFAHPSYKTYNEQAARAAFKSMYSFMRKHLQ</sequence>
<name>R7TYI3_CAPTE</name>
<dbReference type="EMBL" id="AMQN01002247">
    <property type="status" value="NOT_ANNOTATED_CDS"/>
    <property type="molecule type" value="Genomic_DNA"/>
</dbReference>
<protein>
    <recommendedName>
        <fullName evidence="1">Dienelactone hydrolase domain-containing protein</fullName>
    </recommendedName>
</protein>
<feature type="domain" description="Dienelactone hydrolase" evidence="1">
    <location>
        <begin position="29"/>
        <end position="224"/>
    </location>
</feature>
<accession>R7TYI3</accession>
<dbReference type="Pfam" id="PF01738">
    <property type="entry name" value="DLH"/>
    <property type="match status" value="1"/>
</dbReference>
<reference evidence="2 4" key="2">
    <citation type="journal article" date="2013" name="Nature">
        <title>Insights into bilaterian evolution from three spiralian genomes.</title>
        <authorList>
            <person name="Simakov O."/>
            <person name="Marletaz F."/>
            <person name="Cho S.J."/>
            <person name="Edsinger-Gonzales E."/>
            <person name="Havlak P."/>
            <person name="Hellsten U."/>
            <person name="Kuo D.H."/>
            <person name="Larsson T."/>
            <person name="Lv J."/>
            <person name="Arendt D."/>
            <person name="Savage R."/>
            <person name="Osoegawa K."/>
            <person name="de Jong P."/>
            <person name="Grimwood J."/>
            <person name="Chapman J.A."/>
            <person name="Shapiro H."/>
            <person name="Aerts A."/>
            <person name="Otillar R.P."/>
            <person name="Terry A.Y."/>
            <person name="Boore J.L."/>
            <person name="Grigoriev I.V."/>
            <person name="Lindberg D.R."/>
            <person name="Seaver E.C."/>
            <person name="Weisblat D.A."/>
            <person name="Putnam N.H."/>
            <person name="Rokhsar D.S."/>
        </authorList>
    </citation>
    <scope>NUCLEOTIDE SEQUENCE</scope>
    <source>
        <strain evidence="2 4">I ESC-2004</strain>
    </source>
</reference>
<feature type="non-terminal residue" evidence="2">
    <location>
        <position position="1"/>
    </location>
</feature>
<dbReference type="EnsemblMetazoa" id="CapteT21911">
    <property type="protein sequence ID" value="CapteP21911"/>
    <property type="gene ID" value="CapteG21911"/>
</dbReference>
<evidence type="ECO:0000313" key="2">
    <source>
        <dbReference type="EMBL" id="ELT96486.1"/>
    </source>
</evidence>
<dbReference type="PANTHER" id="PTHR46623:SF6">
    <property type="entry name" value="ALPHA_BETA-HYDROLASES SUPERFAMILY PROTEIN"/>
    <property type="match status" value="1"/>
</dbReference>
<keyword evidence="4" id="KW-1185">Reference proteome</keyword>
<reference evidence="3" key="3">
    <citation type="submission" date="2015-06" db="UniProtKB">
        <authorList>
            <consortium name="EnsemblMetazoa"/>
        </authorList>
    </citation>
    <scope>IDENTIFICATION</scope>
</reference>